<protein>
    <submittedName>
        <fullName evidence="2">Uncharacterized protein</fullName>
    </submittedName>
</protein>
<accession>A0A914Q4P2</accession>
<dbReference type="WBParaSite" id="PDA_v2.g26247.t1">
    <property type="protein sequence ID" value="PDA_v2.g26247.t1"/>
    <property type="gene ID" value="PDA_v2.g26247"/>
</dbReference>
<dbReference type="Proteomes" id="UP000887578">
    <property type="component" value="Unplaced"/>
</dbReference>
<evidence type="ECO:0000313" key="2">
    <source>
        <dbReference type="WBParaSite" id="PDA_v2.g26247.t1"/>
    </source>
</evidence>
<sequence>MTVIEFQTIHVSGEIKCCTNGSSDALKNLLPQRFDLGNSPPEVCYPPSKAVIKLWDYFQSLPNKLLFHAQFENMTKYDFIWANIKIFDIKPFLHFYIECSNETIYITRHNVPEINPKTISKDYKITMLHLGKIQLSIDYASV</sequence>
<proteinExistence type="predicted"/>
<keyword evidence="1" id="KW-1185">Reference proteome</keyword>
<reference evidence="2" key="1">
    <citation type="submission" date="2022-11" db="UniProtKB">
        <authorList>
            <consortium name="WormBaseParasite"/>
        </authorList>
    </citation>
    <scope>IDENTIFICATION</scope>
</reference>
<name>A0A914Q4P2_9BILA</name>
<dbReference type="AlphaFoldDB" id="A0A914Q4P2"/>
<organism evidence="1 2">
    <name type="scientific">Panagrolaimus davidi</name>
    <dbReference type="NCBI Taxonomy" id="227884"/>
    <lineage>
        <taxon>Eukaryota</taxon>
        <taxon>Metazoa</taxon>
        <taxon>Ecdysozoa</taxon>
        <taxon>Nematoda</taxon>
        <taxon>Chromadorea</taxon>
        <taxon>Rhabditida</taxon>
        <taxon>Tylenchina</taxon>
        <taxon>Panagrolaimomorpha</taxon>
        <taxon>Panagrolaimoidea</taxon>
        <taxon>Panagrolaimidae</taxon>
        <taxon>Panagrolaimus</taxon>
    </lineage>
</organism>
<evidence type="ECO:0000313" key="1">
    <source>
        <dbReference type="Proteomes" id="UP000887578"/>
    </source>
</evidence>